<evidence type="ECO:0000256" key="2">
    <source>
        <dbReference type="ARBA" id="ARBA00022598"/>
    </source>
</evidence>
<keyword evidence="2" id="KW-0436">Ligase</keyword>
<evidence type="ECO:0000256" key="1">
    <source>
        <dbReference type="ARBA" id="ARBA00005061"/>
    </source>
</evidence>
<name>A0A1Q2LET7_9HELI</name>
<evidence type="ECO:0000256" key="6">
    <source>
        <dbReference type="ARBA" id="ARBA00022833"/>
    </source>
</evidence>
<evidence type="ECO:0000256" key="4">
    <source>
        <dbReference type="ARBA" id="ARBA00022741"/>
    </source>
</evidence>
<dbReference type="EC" id="6.3.4.20" evidence="9"/>
<dbReference type="Proteomes" id="UP000188298">
    <property type="component" value="Chromosome"/>
</dbReference>
<proteinExistence type="inferred from homology"/>
<dbReference type="NCBIfam" id="TIGR00364">
    <property type="entry name" value="7-cyano-7-deazaguanine synthase QueC"/>
    <property type="match status" value="1"/>
</dbReference>
<keyword evidence="7" id="KW-0067">ATP-binding</keyword>
<evidence type="ECO:0000256" key="10">
    <source>
        <dbReference type="ARBA" id="ARBA00047890"/>
    </source>
</evidence>
<dbReference type="Gene3D" id="3.40.50.620">
    <property type="entry name" value="HUPs"/>
    <property type="match status" value="1"/>
</dbReference>
<dbReference type="SUPFAM" id="SSF52402">
    <property type="entry name" value="Adenine nucleotide alpha hydrolases-like"/>
    <property type="match status" value="1"/>
</dbReference>
<dbReference type="GO" id="GO:0008616">
    <property type="term" value="P:tRNA queuosine(34) biosynthetic process"/>
    <property type="evidence" value="ECO:0007669"/>
    <property type="project" value="UniProtKB-KW"/>
</dbReference>
<evidence type="ECO:0000256" key="8">
    <source>
        <dbReference type="ARBA" id="ARBA00037993"/>
    </source>
</evidence>
<protein>
    <recommendedName>
        <fullName evidence="9">7-cyano-7-deazaguanine synthase</fullName>
        <ecNumber evidence="9">6.3.4.20</ecNumber>
    </recommendedName>
</protein>
<dbReference type="PANTHER" id="PTHR42914:SF1">
    <property type="entry name" value="7-CYANO-7-DEAZAGUANINE SYNTHASE"/>
    <property type="match status" value="1"/>
</dbReference>
<keyword evidence="6" id="KW-0862">Zinc</keyword>
<reference evidence="11 12" key="1">
    <citation type="submission" date="2017-02" db="EMBL/GenBank/DDBJ databases">
        <title>Whole genome sequencing of Helicobacter bilis strain AAQJH.</title>
        <authorList>
            <person name="Conlan S."/>
            <person name="Thomas P.J."/>
            <person name="Mullikin J."/>
            <person name="Palmore T.N."/>
            <person name="Frank K.M."/>
            <person name="Segre J.A."/>
        </authorList>
    </citation>
    <scope>NUCLEOTIDE SEQUENCE [LARGE SCALE GENOMIC DNA]</scope>
    <source>
        <strain evidence="11 12">AAQJH</strain>
    </source>
</reference>
<keyword evidence="4" id="KW-0547">Nucleotide-binding</keyword>
<dbReference type="PANTHER" id="PTHR42914">
    <property type="entry name" value="7-CYANO-7-DEAZAGUANINE SYNTHASE"/>
    <property type="match status" value="1"/>
</dbReference>
<keyword evidence="5" id="KW-0671">Queuosine biosynthesis</keyword>
<accession>A0A1Q2LET7</accession>
<dbReference type="CDD" id="cd01995">
    <property type="entry name" value="QueC-like"/>
    <property type="match status" value="1"/>
</dbReference>
<evidence type="ECO:0000313" key="12">
    <source>
        <dbReference type="Proteomes" id="UP000188298"/>
    </source>
</evidence>
<dbReference type="Pfam" id="PF06508">
    <property type="entry name" value="QueC"/>
    <property type="match status" value="1"/>
</dbReference>
<dbReference type="GO" id="GO:0016874">
    <property type="term" value="F:ligase activity"/>
    <property type="evidence" value="ECO:0007669"/>
    <property type="project" value="UniProtKB-KW"/>
</dbReference>
<keyword evidence="3" id="KW-0479">Metal-binding</keyword>
<dbReference type="GO" id="GO:0046872">
    <property type="term" value="F:metal ion binding"/>
    <property type="evidence" value="ECO:0007669"/>
    <property type="project" value="UniProtKB-KW"/>
</dbReference>
<evidence type="ECO:0000256" key="7">
    <source>
        <dbReference type="ARBA" id="ARBA00022840"/>
    </source>
</evidence>
<dbReference type="PIRSF" id="PIRSF006293">
    <property type="entry name" value="ExsB"/>
    <property type="match status" value="1"/>
</dbReference>
<comment type="similarity">
    <text evidence="8">Belongs to the QueC family.</text>
</comment>
<sequence length="213" mass="23478">MRLVLFSGGVDSTTALFWSKKECDTHALIFKYPSLHNKREIDSAVRICKNENISYTLLDMSSVFVGFKSALLQNSSESVPQDSYNLESMAKLVVPFRNGIFLSVAAGLAESLGYKEIVLANHAGDHPLYPDCTQSFIDSMNESIMQGSGGAVKLCSPFCNWDKKEIVKLGLSLGVDYTKTYSCYRGGEKHCNTCPTCIESNESFLANGIVIER</sequence>
<dbReference type="AlphaFoldDB" id="A0A1Q2LET7"/>
<dbReference type="InterPro" id="IPR018317">
    <property type="entry name" value="QueC"/>
</dbReference>
<comment type="pathway">
    <text evidence="1">Purine metabolism; 7-cyano-7-deazaguanine biosynthesis.</text>
</comment>
<dbReference type="EMBL" id="CP019645">
    <property type="protein sequence ID" value="AQQ58950.1"/>
    <property type="molecule type" value="Genomic_DNA"/>
</dbReference>
<evidence type="ECO:0000313" key="11">
    <source>
        <dbReference type="EMBL" id="AQQ58950.1"/>
    </source>
</evidence>
<gene>
    <name evidence="11" type="ORF">XJ32_01240</name>
</gene>
<evidence type="ECO:0000256" key="9">
    <source>
        <dbReference type="ARBA" id="ARBA00039149"/>
    </source>
</evidence>
<dbReference type="KEGG" id="hbl:XJ32_01240"/>
<evidence type="ECO:0000256" key="3">
    <source>
        <dbReference type="ARBA" id="ARBA00022723"/>
    </source>
</evidence>
<dbReference type="InterPro" id="IPR014729">
    <property type="entry name" value="Rossmann-like_a/b/a_fold"/>
</dbReference>
<dbReference type="RefSeq" id="WP_077388088.1">
    <property type="nucleotide sequence ID" value="NZ_CP019645.1"/>
</dbReference>
<dbReference type="GO" id="GO:0005524">
    <property type="term" value="F:ATP binding"/>
    <property type="evidence" value="ECO:0007669"/>
    <property type="project" value="UniProtKB-KW"/>
</dbReference>
<comment type="catalytic activity">
    <reaction evidence="10">
        <text>7-carboxy-7-carbaguanine + NH4(+) + 2 ATP = 7-cyano-7-carbaguanine + 2 AMP + 2 diphosphate + 2 H(+)</text>
        <dbReference type="Rhea" id="RHEA:27982"/>
        <dbReference type="ChEBI" id="CHEBI:15378"/>
        <dbReference type="ChEBI" id="CHEBI:28938"/>
        <dbReference type="ChEBI" id="CHEBI:30616"/>
        <dbReference type="ChEBI" id="CHEBI:33019"/>
        <dbReference type="ChEBI" id="CHEBI:45075"/>
        <dbReference type="ChEBI" id="CHEBI:61036"/>
        <dbReference type="ChEBI" id="CHEBI:456215"/>
        <dbReference type="EC" id="6.3.4.20"/>
    </reaction>
</comment>
<evidence type="ECO:0000256" key="5">
    <source>
        <dbReference type="ARBA" id="ARBA00022785"/>
    </source>
</evidence>
<organism evidence="11 12">
    <name type="scientific">Helicobacter bilis</name>
    <dbReference type="NCBI Taxonomy" id="37372"/>
    <lineage>
        <taxon>Bacteria</taxon>
        <taxon>Pseudomonadati</taxon>
        <taxon>Campylobacterota</taxon>
        <taxon>Epsilonproteobacteria</taxon>
        <taxon>Campylobacterales</taxon>
        <taxon>Helicobacteraceae</taxon>
        <taxon>Helicobacter</taxon>
    </lineage>
</organism>